<gene>
    <name evidence="1" type="ORF">D7M11_02060</name>
</gene>
<accession>A0A3B0CM59</accession>
<dbReference type="AlphaFoldDB" id="A0A3B0CM59"/>
<reference evidence="1 2" key="1">
    <citation type="journal article" date="2007" name="Int. J. Syst. Evol. Microbiol.">
        <title>Paenibacillus ginsengarvi sp. nov., isolated from soil from ginseng cultivation.</title>
        <authorList>
            <person name="Yoon M.H."/>
            <person name="Ten L.N."/>
            <person name="Im W.T."/>
        </authorList>
    </citation>
    <scope>NUCLEOTIDE SEQUENCE [LARGE SCALE GENOMIC DNA]</scope>
    <source>
        <strain evidence="1 2">KCTC 13059</strain>
    </source>
</reference>
<organism evidence="1 2">
    <name type="scientific">Paenibacillus ginsengarvi</name>
    <dbReference type="NCBI Taxonomy" id="400777"/>
    <lineage>
        <taxon>Bacteria</taxon>
        <taxon>Bacillati</taxon>
        <taxon>Bacillota</taxon>
        <taxon>Bacilli</taxon>
        <taxon>Bacillales</taxon>
        <taxon>Paenibacillaceae</taxon>
        <taxon>Paenibacillus</taxon>
    </lineage>
</organism>
<name>A0A3B0CM59_9BACL</name>
<dbReference type="RefSeq" id="WP_120745472.1">
    <property type="nucleotide sequence ID" value="NZ_RBAH01000001.1"/>
</dbReference>
<dbReference type="EMBL" id="RBAH01000001">
    <property type="protein sequence ID" value="RKN86765.1"/>
    <property type="molecule type" value="Genomic_DNA"/>
</dbReference>
<evidence type="ECO:0000313" key="2">
    <source>
        <dbReference type="Proteomes" id="UP000282311"/>
    </source>
</evidence>
<evidence type="ECO:0000313" key="1">
    <source>
        <dbReference type="EMBL" id="RKN86765.1"/>
    </source>
</evidence>
<dbReference type="OrthoDB" id="2657166at2"/>
<protein>
    <submittedName>
        <fullName evidence="1">Uncharacterized protein</fullName>
    </submittedName>
</protein>
<sequence length="114" mass="12836">MIKLTDSVGKALYISPENLTSVTQSEYNTPSVDPYKVGEKVTVTVVASGDDTNVVKESPEEVVRKIMDYKWSMERYKASCHLAFAHRAETDNPFTPPLDEWLIMKRLAGLEQTP</sequence>
<dbReference type="Proteomes" id="UP000282311">
    <property type="component" value="Unassembled WGS sequence"/>
</dbReference>
<proteinExistence type="predicted"/>
<keyword evidence="2" id="KW-1185">Reference proteome</keyword>
<comment type="caution">
    <text evidence="1">The sequence shown here is derived from an EMBL/GenBank/DDBJ whole genome shotgun (WGS) entry which is preliminary data.</text>
</comment>